<dbReference type="PANTHER" id="PTHR32305:SF15">
    <property type="entry name" value="PROTEIN RHSA-RELATED"/>
    <property type="match status" value="1"/>
</dbReference>
<reference evidence="3 4" key="1">
    <citation type="submission" date="2020-08" db="EMBL/GenBank/DDBJ databases">
        <title>Genomic Encyclopedia of Type Strains, Phase IV (KMG-IV): sequencing the most valuable type-strain genomes for metagenomic binning, comparative biology and taxonomic classification.</title>
        <authorList>
            <person name="Goeker M."/>
        </authorList>
    </citation>
    <scope>NUCLEOTIDE SEQUENCE [LARGE SCALE GENOMIC DNA]</scope>
    <source>
        <strain evidence="3 4">DSM 29854</strain>
    </source>
</reference>
<evidence type="ECO:0000256" key="1">
    <source>
        <dbReference type="SAM" id="MobiDB-lite"/>
    </source>
</evidence>
<dbReference type="Proteomes" id="UP000563094">
    <property type="component" value="Unassembled WGS sequence"/>
</dbReference>
<keyword evidence="4" id="KW-1185">Reference proteome</keyword>
<evidence type="ECO:0000259" key="2">
    <source>
        <dbReference type="Pfam" id="PF20041"/>
    </source>
</evidence>
<sequence>MLFSFPPTAIGALRQPGKTPWTPFWFLLATLLLLLPQVSQGQYLYGPSQVKAGETHTYTFTLPWDFMFIPAGLYSISGGGTAGAEHYNYSDPMWHSVEVLWTDPGVHSVYYYDVNTKQDYEFQVTVSYPSSPSTPGASQSSAIFIGSFGACSPAVSRQGNNIPQSGFGNYFAGQGNQPSDDVFYKFVVTAPTLVTLSTCGAGTSLNTYLHLLDQYGNTIASKDDNGPACPTTQASLRQQLSSGEYYAVVEGSGNSAGSFSLSISSAQAAFLTTSPDVSILPGAPAQLTASGADSYTWTSVSGFSATSASVTVTPTATTTYTVTGFKNGCPETKSITVSATRQLQENENYIVSYTLLKEGVIDTSLISRLPAKDALMKVDYFDGLGRPKQSVAVQASPSLMDIVTTTTYDAFGRPNRQYLPYTSLATGRLRPGAVSEQSAFYAPSNPDPLTPKDSAPYAVSVYEASPLGKLEKQGAPGGAWQPDGVKVKTSQDRTVKTREQANGSSEVRLWKFDHTTRTVSSTGFYGAGQLYVTQTRDEHGTMTLIYQDKQGQVVKKKVQESYAVADTANDDGFLVTHYIYDNVGDLRLVIQPEGYRSKLPAAVNGKITLTATFTGQWCFRYNYDGLRRLVEKQVPGAGPVETVYNRLDQPVLQRDALQAQRGRWSFTKFDALGRPVMTGELADTTGRAGMQARADAYPAQAGRENWEGPDLNCPAGFTLDRSFPAVQENDLLTITYYDRYDYQALSGKSFTPELGLQESDRNTRVRGQVTGSRVRVLGSRQWLTSVNFYDRDYRVIQSLADNHLGGNDRQTATYDFTDKPLETLATHVTSNKTVVTAGRMAYDHAGRLTEQWQGMDSDPEVLLARHRYNALGQLADKGLHSRDSLHFLQSVDFRYNIRGWLTHINNASLSDDGEHNDDANDRFGMELRYDRGLGMGLSAAQFNGNIAEAVWATGTDRAQRGYAYGYDRAGRLQGAEYRALEGTAWTGERLAGGQGRFSVTGLTYDANGNILGMRRNGMTNKGLTDPQTTPQYGQVDSLRYAYAGNRLRAVDDAAAAAGDAGDFRDGGGKNLGTAAWEYGYDANGNMVSDANKQIGHVRYNLLNLPDSVHMGPTKGYIKYTYTADGRKLRKEVHDATKSYIHVTDYAGGFVYERDTLRFAHTAEGRALHTPGKDHKWRYEYHLRDHLGSLRVSVAEAQTTTMAATMEPSQAGREEESFTQVAETRHLDRARAFSGSHAALLGPNGRRLGPTARVALQAGDSLRAVARAMYAKEEDGKSVLAQVAPVVIAGLGGAGTAAVTGDGAQPQAKKYAPYLGAGIAIAPLLRGGNKKGPKAFLVYSVYRRDSTLVTTGHRPVTEAAKGGWEELKIGYLAEEDGFAEVSVVSYEPMGLWFDDIEVTASEPELVQENHYDPWGLNLAGIERQGNPDHRFQYNGKEKQEELGLNWLDYGARMYDAQIGRFHTQDRFAEKYMDNTPYHYTLNNPIKYIDVNGDSVVVNGSEEFKKQYNLDRANLAQTKEGAAMLQFLEKDCNCLVVVSEASSILGSLKELVGMDGSTDHVLASGTNQKISGGIITLEYSQINGADIGGVESKSHFTLSHELRHAKDFADGTVAKDQKENNPSTVREKGERRAVETENRTRVAFGEKKIRTDYGSKRIIPAGATRKTYDTGERVKEIKRKR</sequence>
<dbReference type="Pfam" id="PF20041">
    <property type="entry name" value="DUF6443"/>
    <property type="match status" value="1"/>
</dbReference>
<feature type="domain" description="DUF6443" evidence="2">
    <location>
        <begin position="364"/>
        <end position="490"/>
    </location>
</feature>
<proteinExistence type="predicted"/>
<protein>
    <submittedName>
        <fullName evidence="3">RHS repeat-associated protein</fullName>
    </submittedName>
</protein>
<dbReference type="PANTHER" id="PTHR32305">
    <property type="match status" value="1"/>
</dbReference>
<dbReference type="Gene3D" id="2.60.120.380">
    <property type="match status" value="1"/>
</dbReference>
<dbReference type="Gene3D" id="2.180.10.10">
    <property type="entry name" value="RHS repeat-associated core"/>
    <property type="match status" value="2"/>
</dbReference>
<dbReference type="EMBL" id="JACJIQ010000006">
    <property type="protein sequence ID" value="MBA9077105.1"/>
    <property type="molecule type" value="Genomic_DNA"/>
</dbReference>
<dbReference type="InterPro" id="IPR022385">
    <property type="entry name" value="Rhs_assc_core"/>
</dbReference>
<dbReference type="InterPro" id="IPR045619">
    <property type="entry name" value="DUF6443"/>
</dbReference>
<dbReference type="RefSeq" id="WP_220483027.1">
    <property type="nucleotide sequence ID" value="NZ_JACJIQ010000006.1"/>
</dbReference>
<name>A0A839GNI5_9BACT</name>
<evidence type="ECO:0000313" key="3">
    <source>
        <dbReference type="EMBL" id="MBA9077105.1"/>
    </source>
</evidence>
<evidence type="ECO:0000313" key="4">
    <source>
        <dbReference type="Proteomes" id="UP000563094"/>
    </source>
</evidence>
<dbReference type="InterPro" id="IPR028208">
    <property type="entry name" value="Effector_pro_NleD-like"/>
</dbReference>
<gene>
    <name evidence="3" type="ORF">FHS90_001816</name>
</gene>
<dbReference type="NCBIfam" id="TIGR03696">
    <property type="entry name" value="Rhs_assc_core"/>
    <property type="match status" value="1"/>
</dbReference>
<accession>A0A839GNI5</accession>
<dbReference type="Pfam" id="PF14891">
    <property type="entry name" value="Peptidase_M91"/>
    <property type="match status" value="1"/>
</dbReference>
<organism evidence="3 4">
    <name type="scientific">Rufibacter quisquiliarum</name>
    <dbReference type="NCBI Taxonomy" id="1549639"/>
    <lineage>
        <taxon>Bacteria</taxon>
        <taxon>Pseudomonadati</taxon>
        <taxon>Bacteroidota</taxon>
        <taxon>Cytophagia</taxon>
        <taxon>Cytophagales</taxon>
        <taxon>Hymenobacteraceae</taxon>
        <taxon>Rufibacter</taxon>
    </lineage>
</organism>
<feature type="region of interest" description="Disordered" evidence="1">
    <location>
        <begin position="1613"/>
        <end position="1637"/>
    </location>
</feature>
<comment type="caution">
    <text evidence="3">The sequence shown here is derived from an EMBL/GenBank/DDBJ whole genome shotgun (WGS) entry which is preliminary data.</text>
</comment>
<feature type="region of interest" description="Disordered" evidence="1">
    <location>
        <begin position="473"/>
        <end position="492"/>
    </location>
</feature>
<dbReference type="InterPro" id="IPR050708">
    <property type="entry name" value="T6SS_VgrG/RHS"/>
</dbReference>